<dbReference type="AlphaFoldDB" id="A0A445K202"/>
<gene>
    <name evidence="2" type="ORF">D0Y65_019068</name>
</gene>
<dbReference type="PANTHER" id="PTHR12484:SF4">
    <property type="entry name" value="A-KINASE ANCHOR PROTEIN 17A"/>
    <property type="match status" value="1"/>
</dbReference>
<accession>A0A445K202</accession>
<proteinExistence type="predicted"/>
<dbReference type="Proteomes" id="UP000289340">
    <property type="component" value="Chromosome 7"/>
</dbReference>
<feature type="region of interest" description="Disordered" evidence="1">
    <location>
        <begin position="1"/>
        <end position="38"/>
    </location>
</feature>
<sequence>MLRHRSYSSLPPPRCASRTNICEEQQQKNNNEEEEEEASKLLEIENGLRLVPRVKLNLTVYPSTPLTLSHPIDEWKMKHALIDFLHSSHSLTLPEDEDLQKRKRGNPEGALGRGRVEAAWCHSSRKGKELCSMEGGRRE</sequence>
<evidence type="ECO:0000313" key="3">
    <source>
        <dbReference type="Proteomes" id="UP000289340"/>
    </source>
</evidence>
<dbReference type="PANTHER" id="PTHR12484">
    <property type="entry name" value="B-LYMPHOCYTE ANTIGEN-RELATED"/>
    <property type="match status" value="1"/>
</dbReference>
<dbReference type="EMBL" id="QZWG01000007">
    <property type="protein sequence ID" value="RZC04787.1"/>
    <property type="molecule type" value="Genomic_DNA"/>
</dbReference>
<evidence type="ECO:0000313" key="2">
    <source>
        <dbReference type="EMBL" id="RZC04787.1"/>
    </source>
</evidence>
<evidence type="ECO:0000256" key="1">
    <source>
        <dbReference type="SAM" id="MobiDB-lite"/>
    </source>
</evidence>
<comment type="caution">
    <text evidence="2">The sequence shown here is derived from an EMBL/GenBank/DDBJ whole genome shotgun (WGS) entry which is preliminary data.</text>
</comment>
<dbReference type="InterPro" id="IPR056852">
    <property type="entry name" value="AK17A/B"/>
</dbReference>
<reference evidence="2 3" key="1">
    <citation type="submission" date="2018-09" db="EMBL/GenBank/DDBJ databases">
        <title>A high-quality reference genome of wild soybean provides a powerful tool to mine soybean genomes.</title>
        <authorList>
            <person name="Xie M."/>
            <person name="Chung C.Y.L."/>
            <person name="Li M.-W."/>
            <person name="Wong F.-L."/>
            <person name="Chan T.-F."/>
            <person name="Lam H.-M."/>
        </authorList>
    </citation>
    <scope>NUCLEOTIDE SEQUENCE [LARGE SCALE GENOMIC DNA]</scope>
    <source>
        <strain evidence="3">cv. W05</strain>
        <tissue evidence="2">Hypocotyl of etiolated seedlings</tissue>
    </source>
</reference>
<protein>
    <submittedName>
        <fullName evidence="2">Uncharacterized protein</fullName>
    </submittedName>
</protein>
<name>A0A445K202_GLYSO</name>
<feature type="region of interest" description="Disordered" evidence="1">
    <location>
        <begin position="95"/>
        <end position="115"/>
    </location>
</feature>
<keyword evidence="3" id="KW-1185">Reference proteome</keyword>
<organism evidence="2 3">
    <name type="scientific">Glycine soja</name>
    <name type="common">Wild soybean</name>
    <dbReference type="NCBI Taxonomy" id="3848"/>
    <lineage>
        <taxon>Eukaryota</taxon>
        <taxon>Viridiplantae</taxon>
        <taxon>Streptophyta</taxon>
        <taxon>Embryophyta</taxon>
        <taxon>Tracheophyta</taxon>
        <taxon>Spermatophyta</taxon>
        <taxon>Magnoliopsida</taxon>
        <taxon>eudicotyledons</taxon>
        <taxon>Gunneridae</taxon>
        <taxon>Pentapetalae</taxon>
        <taxon>rosids</taxon>
        <taxon>fabids</taxon>
        <taxon>Fabales</taxon>
        <taxon>Fabaceae</taxon>
        <taxon>Papilionoideae</taxon>
        <taxon>50 kb inversion clade</taxon>
        <taxon>NPAAA clade</taxon>
        <taxon>indigoferoid/millettioid clade</taxon>
        <taxon>Phaseoleae</taxon>
        <taxon>Glycine</taxon>
        <taxon>Glycine subgen. Soja</taxon>
    </lineage>
</organism>